<dbReference type="GeneID" id="98142147"/>
<evidence type="ECO:0000313" key="1">
    <source>
        <dbReference type="EMBL" id="KAL2870113.1"/>
    </source>
</evidence>
<dbReference type="Proteomes" id="UP001610432">
    <property type="component" value="Unassembled WGS sequence"/>
</dbReference>
<accession>A0ABR4LZX7</accession>
<gene>
    <name evidence="1" type="ORF">BJX67DRAFT_307235</name>
</gene>
<evidence type="ECO:0000313" key="2">
    <source>
        <dbReference type="Proteomes" id="UP001610432"/>
    </source>
</evidence>
<keyword evidence="2" id="KW-1185">Reference proteome</keyword>
<name>A0ABR4LZX7_9EURO</name>
<dbReference type="EMBL" id="JBFXLQ010000007">
    <property type="protein sequence ID" value="KAL2870113.1"/>
    <property type="molecule type" value="Genomic_DNA"/>
</dbReference>
<protein>
    <submittedName>
        <fullName evidence="1">Uncharacterized protein</fullName>
    </submittedName>
</protein>
<sequence length="246" mass="27433">MRPSFGACRWMVGVDCPNSPLLLDSCTSALRKMSSFRGAPCRIRLSHRAGYARRGRGENVVHGNTSRKRFCDNVKALTLYTALIQLRNESCGDPAEATQFLSRDYQSPKPEICHSATHFPQLSVGSQCRFGFDFGVRSPMRIAFRGIISLFCRIMVEGRQPDAYNAAARSSPCRKHLRKSCLSVDPQSAVGVEPANFWSSSRQTPLFEIWRRKACQCLIGWQAYPPKLGEGMRTADSTLGTAHPQI</sequence>
<proteinExistence type="predicted"/>
<dbReference type="RefSeq" id="XP_070889092.1">
    <property type="nucleotide sequence ID" value="XM_071027075.1"/>
</dbReference>
<organism evidence="1 2">
    <name type="scientific">Aspergillus lucknowensis</name>
    <dbReference type="NCBI Taxonomy" id="176173"/>
    <lineage>
        <taxon>Eukaryota</taxon>
        <taxon>Fungi</taxon>
        <taxon>Dikarya</taxon>
        <taxon>Ascomycota</taxon>
        <taxon>Pezizomycotina</taxon>
        <taxon>Eurotiomycetes</taxon>
        <taxon>Eurotiomycetidae</taxon>
        <taxon>Eurotiales</taxon>
        <taxon>Aspergillaceae</taxon>
        <taxon>Aspergillus</taxon>
        <taxon>Aspergillus subgen. Nidulantes</taxon>
    </lineage>
</organism>
<reference evidence="1 2" key="1">
    <citation type="submission" date="2024-07" db="EMBL/GenBank/DDBJ databases">
        <title>Section-level genome sequencing and comparative genomics of Aspergillus sections Usti and Cavernicolus.</title>
        <authorList>
            <consortium name="Lawrence Berkeley National Laboratory"/>
            <person name="Nybo J.L."/>
            <person name="Vesth T.C."/>
            <person name="Theobald S."/>
            <person name="Frisvad J.C."/>
            <person name="Larsen T.O."/>
            <person name="Kjaerboelling I."/>
            <person name="Rothschild-Mancinelli K."/>
            <person name="Lyhne E.K."/>
            <person name="Kogle M.E."/>
            <person name="Barry K."/>
            <person name="Clum A."/>
            <person name="Na H."/>
            <person name="Ledsgaard L."/>
            <person name="Lin J."/>
            <person name="Lipzen A."/>
            <person name="Kuo A."/>
            <person name="Riley R."/>
            <person name="Mondo S."/>
            <person name="Labutti K."/>
            <person name="Haridas S."/>
            <person name="Pangalinan J."/>
            <person name="Salamov A.A."/>
            <person name="Simmons B.A."/>
            <person name="Magnuson J.K."/>
            <person name="Chen J."/>
            <person name="Drula E."/>
            <person name="Henrissat B."/>
            <person name="Wiebenga A."/>
            <person name="Lubbers R.J."/>
            <person name="Gomes A.C."/>
            <person name="Macurrencykelacurrency M.R."/>
            <person name="Stajich J."/>
            <person name="Grigoriev I.V."/>
            <person name="Mortensen U.H."/>
            <person name="De Vries R.P."/>
            <person name="Baker S.E."/>
            <person name="Andersen M.R."/>
        </authorList>
    </citation>
    <scope>NUCLEOTIDE SEQUENCE [LARGE SCALE GENOMIC DNA]</scope>
    <source>
        <strain evidence="1 2">CBS 449.75</strain>
    </source>
</reference>
<comment type="caution">
    <text evidence="1">The sequence shown here is derived from an EMBL/GenBank/DDBJ whole genome shotgun (WGS) entry which is preliminary data.</text>
</comment>